<evidence type="ECO:0000259" key="1">
    <source>
        <dbReference type="Pfam" id="PF13966"/>
    </source>
</evidence>
<evidence type="ECO:0000313" key="3">
    <source>
        <dbReference type="Proteomes" id="UP001140206"/>
    </source>
</evidence>
<keyword evidence="3" id="KW-1185">Reference proteome</keyword>
<feature type="domain" description="Reverse transcriptase zinc-binding" evidence="1">
    <location>
        <begin position="95"/>
        <end position="186"/>
    </location>
</feature>
<dbReference type="InterPro" id="IPR026960">
    <property type="entry name" value="RVT-Znf"/>
</dbReference>
<reference evidence="2" key="1">
    <citation type="submission" date="2022-08" db="EMBL/GenBank/DDBJ databases">
        <authorList>
            <person name="Marques A."/>
        </authorList>
    </citation>
    <scope>NUCLEOTIDE SEQUENCE</scope>
    <source>
        <strain evidence="2">RhyPub2mFocal</strain>
        <tissue evidence="2">Leaves</tissue>
    </source>
</reference>
<proteinExistence type="predicted"/>
<evidence type="ECO:0000313" key="2">
    <source>
        <dbReference type="EMBL" id="KAJ4758032.1"/>
    </source>
</evidence>
<dbReference type="EMBL" id="JAMFTS010000004">
    <property type="protein sequence ID" value="KAJ4758032.1"/>
    <property type="molecule type" value="Genomic_DNA"/>
</dbReference>
<dbReference type="AlphaFoldDB" id="A0AAV8CQA6"/>
<sequence>MNDVTWLIKDGMKVNTISQPWYLGWEITNRLASDHGQLKVAELYDQQSGVWKEGQLNLLFGRQNAQVIQMQNTKPIPVSMWPDKLVWLKARNGKYTVKQGYMELQENVQTAQLTQTNLQWLHMWRWKGIIPKVKVFIWRLLSKTLPVAQNMHRRINAFSPMCQRCGTENEFETHCMFFCPISRLVWFGGRMGIATHALPMNIEEAFIYITNGIDDEGKRYVCYTLWEIWLARNQKIFHQKRADPIDVWRKVNQHMNIQVMAN</sequence>
<dbReference type="Proteomes" id="UP001140206">
    <property type="component" value="Chromosome 4"/>
</dbReference>
<organism evidence="2 3">
    <name type="scientific">Rhynchospora pubera</name>
    <dbReference type="NCBI Taxonomy" id="906938"/>
    <lineage>
        <taxon>Eukaryota</taxon>
        <taxon>Viridiplantae</taxon>
        <taxon>Streptophyta</taxon>
        <taxon>Embryophyta</taxon>
        <taxon>Tracheophyta</taxon>
        <taxon>Spermatophyta</taxon>
        <taxon>Magnoliopsida</taxon>
        <taxon>Liliopsida</taxon>
        <taxon>Poales</taxon>
        <taxon>Cyperaceae</taxon>
        <taxon>Cyperoideae</taxon>
        <taxon>Rhynchosporeae</taxon>
        <taxon>Rhynchospora</taxon>
    </lineage>
</organism>
<gene>
    <name evidence="2" type="ORF">LUZ62_068407</name>
</gene>
<name>A0AAV8CQA6_9POAL</name>
<accession>A0AAV8CQA6</accession>
<dbReference type="Pfam" id="PF13966">
    <property type="entry name" value="zf-RVT"/>
    <property type="match status" value="1"/>
</dbReference>
<protein>
    <submittedName>
        <fullName evidence="2">Ribonuclease H-like superfamily protein</fullName>
    </submittedName>
</protein>
<comment type="caution">
    <text evidence="2">The sequence shown here is derived from an EMBL/GenBank/DDBJ whole genome shotgun (WGS) entry which is preliminary data.</text>
</comment>